<dbReference type="AlphaFoldDB" id="A0A2K1JLE9"/>
<name>A0A2K1JLE9_PHYPA</name>
<feature type="region of interest" description="Disordered" evidence="1">
    <location>
        <begin position="1"/>
        <end position="41"/>
    </location>
</feature>
<evidence type="ECO:0000313" key="2">
    <source>
        <dbReference type="EMBL" id="PNR42361.1"/>
    </source>
</evidence>
<evidence type="ECO:0000313" key="3">
    <source>
        <dbReference type="EnsemblPlants" id="Pp3c13_10489V3.1"/>
    </source>
</evidence>
<reference evidence="3" key="3">
    <citation type="submission" date="2020-12" db="UniProtKB">
        <authorList>
            <consortium name="EnsemblPlants"/>
        </authorList>
    </citation>
    <scope>IDENTIFICATION</scope>
</reference>
<reference evidence="2 4" key="2">
    <citation type="journal article" date="2018" name="Plant J.">
        <title>The Physcomitrella patens chromosome-scale assembly reveals moss genome structure and evolution.</title>
        <authorList>
            <person name="Lang D."/>
            <person name="Ullrich K.K."/>
            <person name="Murat F."/>
            <person name="Fuchs J."/>
            <person name="Jenkins J."/>
            <person name="Haas F.B."/>
            <person name="Piednoel M."/>
            <person name="Gundlach H."/>
            <person name="Van Bel M."/>
            <person name="Meyberg R."/>
            <person name="Vives C."/>
            <person name="Morata J."/>
            <person name="Symeonidi A."/>
            <person name="Hiss M."/>
            <person name="Muchero W."/>
            <person name="Kamisugi Y."/>
            <person name="Saleh O."/>
            <person name="Blanc G."/>
            <person name="Decker E.L."/>
            <person name="van Gessel N."/>
            <person name="Grimwood J."/>
            <person name="Hayes R.D."/>
            <person name="Graham S.W."/>
            <person name="Gunter L.E."/>
            <person name="McDaniel S.F."/>
            <person name="Hoernstein S.N.W."/>
            <person name="Larsson A."/>
            <person name="Li F.W."/>
            <person name="Perroud P.F."/>
            <person name="Phillips J."/>
            <person name="Ranjan P."/>
            <person name="Rokshar D.S."/>
            <person name="Rothfels C.J."/>
            <person name="Schneider L."/>
            <person name="Shu S."/>
            <person name="Stevenson D.W."/>
            <person name="Thummler F."/>
            <person name="Tillich M."/>
            <person name="Villarreal Aguilar J.C."/>
            <person name="Widiez T."/>
            <person name="Wong G.K."/>
            <person name="Wymore A."/>
            <person name="Zhang Y."/>
            <person name="Zimmer A.D."/>
            <person name="Quatrano R.S."/>
            <person name="Mayer K.F.X."/>
            <person name="Goodstein D."/>
            <person name="Casacuberta J.M."/>
            <person name="Vandepoele K."/>
            <person name="Reski R."/>
            <person name="Cuming A.C."/>
            <person name="Tuskan G.A."/>
            <person name="Maumus F."/>
            <person name="Salse J."/>
            <person name="Schmutz J."/>
            <person name="Rensing S.A."/>
        </authorList>
    </citation>
    <scope>NUCLEOTIDE SEQUENCE [LARGE SCALE GENOMIC DNA]</scope>
    <source>
        <strain evidence="3 4">cv. Gransden 2004</strain>
    </source>
</reference>
<dbReference type="EMBL" id="ABEU02000013">
    <property type="protein sequence ID" value="PNR42361.1"/>
    <property type="molecule type" value="Genomic_DNA"/>
</dbReference>
<dbReference type="InParanoid" id="A0A2K1JLE9"/>
<evidence type="ECO:0000313" key="4">
    <source>
        <dbReference type="Proteomes" id="UP000006727"/>
    </source>
</evidence>
<dbReference type="Proteomes" id="UP000006727">
    <property type="component" value="Chromosome 13"/>
</dbReference>
<reference evidence="2 4" key="1">
    <citation type="journal article" date="2008" name="Science">
        <title>The Physcomitrella genome reveals evolutionary insights into the conquest of land by plants.</title>
        <authorList>
            <person name="Rensing S."/>
            <person name="Lang D."/>
            <person name="Zimmer A."/>
            <person name="Terry A."/>
            <person name="Salamov A."/>
            <person name="Shapiro H."/>
            <person name="Nishiyama T."/>
            <person name="Perroud P.-F."/>
            <person name="Lindquist E."/>
            <person name="Kamisugi Y."/>
            <person name="Tanahashi T."/>
            <person name="Sakakibara K."/>
            <person name="Fujita T."/>
            <person name="Oishi K."/>
            <person name="Shin-I T."/>
            <person name="Kuroki Y."/>
            <person name="Toyoda A."/>
            <person name="Suzuki Y."/>
            <person name="Hashimoto A."/>
            <person name="Yamaguchi K."/>
            <person name="Sugano A."/>
            <person name="Kohara Y."/>
            <person name="Fujiyama A."/>
            <person name="Anterola A."/>
            <person name="Aoki S."/>
            <person name="Ashton N."/>
            <person name="Barbazuk W.B."/>
            <person name="Barker E."/>
            <person name="Bennetzen J."/>
            <person name="Bezanilla M."/>
            <person name="Blankenship R."/>
            <person name="Cho S.H."/>
            <person name="Dutcher S."/>
            <person name="Estelle M."/>
            <person name="Fawcett J.A."/>
            <person name="Gundlach H."/>
            <person name="Hanada K."/>
            <person name="Heyl A."/>
            <person name="Hicks K.A."/>
            <person name="Hugh J."/>
            <person name="Lohr M."/>
            <person name="Mayer K."/>
            <person name="Melkozernov A."/>
            <person name="Murata T."/>
            <person name="Nelson D."/>
            <person name="Pils B."/>
            <person name="Prigge M."/>
            <person name="Reiss B."/>
            <person name="Renner T."/>
            <person name="Rombauts S."/>
            <person name="Rushton P."/>
            <person name="Sanderfoot A."/>
            <person name="Schween G."/>
            <person name="Shiu S.-H."/>
            <person name="Stueber K."/>
            <person name="Theodoulou F.L."/>
            <person name="Tu H."/>
            <person name="Van de Peer Y."/>
            <person name="Verrier P.J."/>
            <person name="Waters E."/>
            <person name="Wood A."/>
            <person name="Yang L."/>
            <person name="Cove D."/>
            <person name="Cuming A."/>
            <person name="Hasebe M."/>
            <person name="Lucas S."/>
            <person name="Mishler D.B."/>
            <person name="Reski R."/>
            <person name="Grigoriev I."/>
            <person name="Quatrano R.S."/>
            <person name="Boore J.L."/>
        </authorList>
    </citation>
    <scope>NUCLEOTIDE SEQUENCE [LARGE SCALE GENOMIC DNA]</scope>
    <source>
        <strain evidence="3 4">cv. Gransden 2004</strain>
    </source>
</reference>
<sequence>MSRRKAVSRGVYTAHKGDTGGGGGGGREWKQSTCSDEGHGDHEWRVCEQQTKSFRDNFQRARHTQPMRALRLIPPAPGIRHGRCPRFRPSSSCCRFLPRAPELCGHGIQLGDSDKPPGALCDVDAGLFSPGHANFVTSGSIPGRYDGGAENGQTTPGVGVERLRYERIDEG</sequence>
<protein>
    <submittedName>
        <fullName evidence="2 3">Uncharacterized protein</fullName>
    </submittedName>
</protein>
<proteinExistence type="predicted"/>
<keyword evidence="4" id="KW-1185">Reference proteome</keyword>
<accession>A0A2K1JLE9</accession>
<dbReference type="EnsemblPlants" id="Pp3c13_10489V3.1">
    <property type="protein sequence ID" value="Pp3c13_10489V3.1"/>
    <property type="gene ID" value="Pp3c13_10489"/>
</dbReference>
<organism evidence="2">
    <name type="scientific">Physcomitrium patens</name>
    <name type="common">Spreading-leaved earth moss</name>
    <name type="synonym">Physcomitrella patens</name>
    <dbReference type="NCBI Taxonomy" id="3218"/>
    <lineage>
        <taxon>Eukaryota</taxon>
        <taxon>Viridiplantae</taxon>
        <taxon>Streptophyta</taxon>
        <taxon>Embryophyta</taxon>
        <taxon>Bryophyta</taxon>
        <taxon>Bryophytina</taxon>
        <taxon>Bryopsida</taxon>
        <taxon>Funariidae</taxon>
        <taxon>Funariales</taxon>
        <taxon>Funariaceae</taxon>
        <taxon>Physcomitrium</taxon>
    </lineage>
</organism>
<evidence type="ECO:0000256" key="1">
    <source>
        <dbReference type="SAM" id="MobiDB-lite"/>
    </source>
</evidence>
<gene>
    <name evidence="2" type="ORF">PHYPA_017190</name>
</gene>
<dbReference type="Gramene" id="Pp3c13_10489V3.1">
    <property type="protein sequence ID" value="Pp3c13_10489V3.1"/>
    <property type="gene ID" value="Pp3c13_10489"/>
</dbReference>